<accession>A0A517QQY1</accession>
<feature type="active site" description="Tele-phosphohistidine intermediate" evidence="18">
    <location>
        <position position="191"/>
    </location>
</feature>
<dbReference type="InterPro" id="IPR015813">
    <property type="entry name" value="Pyrv/PenolPyrv_kinase-like_dom"/>
</dbReference>
<keyword evidence="15 17" id="KW-0460">Magnesium</keyword>
<keyword evidence="11 17" id="KW-0808">Transferase</keyword>
<evidence type="ECO:0000256" key="9">
    <source>
        <dbReference type="ARBA" id="ARBA00022490"/>
    </source>
</evidence>
<evidence type="ECO:0000256" key="15">
    <source>
        <dbReference type="ARBA" id="ARBA00022842"/>
    </source>
</evidence>
<dbReference type="InterPro" id="IPR040442">
    <property type="entry name" value="Pyrv_kinase-like_dom_sf"/>
</dbReference>
<evidence type="ECO:0000256" key="17">
    <source>
        <dbReference type="PIRNR" id="PIRNR000732"/>
    </source>
</evidence>
<dbReference type="Gene3D" id="1.10.274.10">
    <property type="entry name" value="PtsI, HPr-binding domain"/>
    <property type="match status" value="1"/>
</dbReference>
<feature type="domain" description="PEP-utilising enzyme C-terminal" evidence="22">
    <location>
        <begin position="258"/>
        <end position="544"/>
    </location>
</feature>
<comment type="function">
    <text evidence="3 17">General (non sugar-specific) component of the phosphoenolpyruvate-dependent sugar phosphotransferase system (sugar PTS). This major carbohydrate active-transport system catalyzes the phosphorylation of incoming sugar substrates concomitantly with their translocation across the cell membrane. Enzyme I transfers the phosphoryl group from phosphoenolpyruvate (PEP) to the phosphoryl carrier protein (HPr).</text>
</comment>
<keyword evidence="25" id="KW-1185">Reference proteome</keyword>
<sequence length="584" mass="65169">MQVRNGIAVSPGVAMGPAFVLGVEDFRIPHDTLSVTAVESEIARLRCALENVAKEISANEALAEQHLGKEYAAIFAAHLQFARDPKLLERIESLIREQHQTPEYAATQVLRKFARELQHLGDKYLAERAADIFDLERSLLRHLLGEQREELSHLTAPVVVLAHNLTPSETAGLNSKYVKAFVTETGGSTSHTAILAGALEIPAIVGVGEFISDISGGEMIIVDGNEGRLIIAPDAETQARYLTEQERFRTQSLALQKLKLGRVQTKDKVDIEVCGNIEFPEEAKTCKKRGADGVGLYRTEFLYLGSMRERTEEDHYNAYSKVLKKFPELPVTIRTLDVGADKIPDSMRAIYRDHSNPELGLRSIRVSLEHTDLFKTQLRAILRAAVHGNVRVMFPLVSSIGEFRQAKMVLRDVCEDLEEQKIEHKPDIPVGMMVEVPSAAIMADEFAREVDFFSIGTNDLIQYTLAADRSDPSVAKYYNASDPSVLFLVRRVLFAARDANLPVSVCGQMSSDPKFIPLLLGMGLRQLSVTPQKIPLIKQLICNISIEDCQKHAKKVYQLDLARDIENFLRGELKRFLPESEVSR</sequence>
<evidence type="ECO:0000256" key="16">
    <source>
        <dbReference type="ARBA" id="ARBA00033235"/>
    </source>
</evidence>
<name>A0A517QQY1_9PLAN</name>
<feature type="binding site" evidence="19">
    <location>
        <position position="298"/>
    </location>
    <ligand>
        <name>phosphoenolpyruvate</name>
        <dbReference type="ChEBI" id="CHEBI:58702"/>
    </ligand>
</feature>
<dbReference type="GO" id="GO:0016301">
    <property type="term" value="F:kinase activity"/>
    <property type="evidence" value="ECO:0007669"/>
    <property type="project" value="UniProtKB-KW"/>
</dbReference>
<dbReference type="PROSITE" id="PS00370">
    <property type="entry name" value="PEP_ENZYMES_PHOS_SITE"/>
    <property type="match status" value="1"/>
</dbReference>
<protein>
    <recommendedName>
        <fullName evidence="7 17">Phosphoenolpyruvate-protein phosphotransferase</fullName>
        <ecNumber evidence="6 17">2.7.3.9</ecNumber>
    </recommendedName>
    <alternativeName>
        <fullName evidence="16 17">Phosphotransferase system, enzyme I</fullName>
    </alternativeName>
</protein>
<dbReference type="InterPro" id="IPR018274">
    <property type="entry name" value="PEP_util_AS"/>
</dbReference>
<feature type="binding site" evidence="20">
    <location>
        <position position="459"/>
    </location>
    <ligand>
        <name>Mg(2+)</name>
        <dbReference type="ChEBI" id="CHEBI:18420"/>
    </ligand>
</feature>
<dbReference type="InterPro" id="IPR050499">
    <property type="entry name" value="PEP-utilizing_PTS_enzyme"/>
</dbReference>
<evidence type="ECO:0000259" key="23">
    <source>
        <dbReference type="Pfam" id="PF05524"/>
    </source>
</evidence>
<dbReference type="InterPro" id="IPR006318">
    <property type="entry name" value="PTS_EI-like"/>
</dbReference>
<feature type="domain" description="PEP-utilising enzyme mobile" evidence="21">
    <location>
        <begin position="156"/>
        <end position="227"/>
    </location>
</feature>
<evidence type="ECO:0000256" key="4">
    <source>
        <dbReference type="ARBA" id="ARBA00004496"/>
    </source>
</evidence>
<dbReference type="PIRSF" id="PIRSF000732">
    <property type="entry name" value="PTS_enzyme_I"/>
    <property type="match status" value="1"/>
</dbReference>
<dbReference type="RefSeq" id="WP_145201349.1">
    <property type="nucleotide sequence ID" value="NZ_CP036267.1"/>
</dbReference>
<dbReference type="GO" id="GO:0046872">
    <property type="term" value="F:metal ion binding"/>
    <property type="evidence" value="ECO:0007669"/>
    <property type="project" value="UniProtKB-KW"/>
</dbReference>
<feature type="active site" description="Proton donor" evidence="18">
    <location>
        <position position="506"/>
    </location>
</feature>
<evidence type="ECO:0000256" key="14">
    <source>
        <dbReference type="ARBA" id="ARBA00022777"/>
    </source>
</evidence>
<dbReference type="InterPro" id="IPR023151">
    <property type="entry name" value="PEP_util_CS"/>
</dbReference>
<keyword evidence="13 17" id="KW-0479">Metal-binding</keyword>
<evidence type="ECO:0000313" key="25">
    <source>
        <dbReference type="Proteomes" id="UP000315724"/>
    </source>
</evidence>
<dbReference type="EMBL" id="CP036267">
    <property type="protein sequence ID" value="QDT34047.1"/>
    <property type="molecule type" value="Genomic_DNA"/>
</dbReference>
<dbReference type="AlphaFoldDB" id="A0A517QQY1"/>
<evidence type="ECO:0000259" key="22">
    <source>
        <dbReference type="Pfam" id="PF02896"/>
    </source>
</evidence>
<keyword evidence="10 17" id="KW-0762">Sugar transport</keyword>
<dbReference type="SUPFAM" id="SSF51621">
    <property type="entry name" value="Phosphoenolpyruvate/pyruvate domain"/>
    <property type="match status" value="1"/>
</dbReference>
<dbReference type="Gene3D" id="3.50.30.10">
    <property type="entry name" value="Phosphohistidine domain"/>
    <property type="match status" value="1"/>
</dbReference>
<evidence type="ECO:0000256" key="2">
    <source>
        <dbReference type="ARBA" id="ARBA00001946"/>
    </source>
</evidence>
<dbReference type="KEGG" id="tpol:Mal48_33060"/>
<dbReference type="InterPro" id="IPR008731">
    <property type="entry name" value="PTS_EIN"/>
</dbReference>
<evidence type="ECO:0000256" key="5">
    <source>
        <dbReference type="ARBA" id="ARBA00007837"/>
    </source>
</evidence>
<dbReference type="InterPro" id="IPR008279">
    <property type="entry name" value="PEP-util_enz_mobile_dom"/>
</dbReference>
<evidence type="ECO:0000256" key="3">
    <source>
        <dbReference type="ARBA" id="ARBA00002728"/>
    </source>
</evidence>
<dbReference type="PANTHER" id="PTHR46244">
    <property type="entry name" value="PHOSPHOENOLPYRUVATE-PROTEIN PHOSPHOTRANSFERASE"/>
    <property type="match status" value="1"/>
</dbReference>
<keyword evidence="24" id="KW-0670">Pyruvate</keyword>
<dbReference type="Gene3D" id="3.20.20.60">
    <property type="entry name" value="Phosphoenolpyruvate-binding domains"/>
    <property type="match status" value="1"/>
</dbReference>
<dbReference type="GO" id="GO:0009401">
    <property type="term" value="P:phosphoenolpyruvate-dependent sugar phosphotransferase system"/>
    <property type="evidence" value="ECO:0007669"/>
    <property type="project" value="UniProtKB-KW"/>
</dbReference>
<evidence type="ECO:0000313" key="24">
    <source>
        <dbReference type="EMBL" id="QDT34047.1"/>
    </source>
</evidence>
<dbReference type="OrthoDB" id="9765468at2"/>
<keyword evidence="14 17" id="KW-0418">Kinase</keyword>
<evidence type="ECO:0000256" key="7">
    <source>
        <dbReference type="ARBA" id="ARBA00016544"/>
    </source>
</evidence>
<evidence type="ECO:0000256" key="10">
    <source>
        <dbReference type="ARBA" id="ARBA00022597"/>
    </source>
</evidence>
<keyword evidence="12 17" id="KW-0598">Phosphotransferase system</keyword>
<dbReference type="GO" id="GO:0005737">
    <property type="term" value="C:cytoplasm"/>
    <property type="evidence" value="ECO:0007669"/>
    <property type="project" value="UniProtKB-SubCell"/>
</dbReference>
<keyword evidence="9 17" id="KW-0963">Cytoplasm</keyword>
<reference evidence="24 25" key="1">
    <citation type="submission" date="2019-02" db="EMBL/GenBank/DDBJ databases">
        <title>Deep-cultivation of Planctomycetes and their phenomic and genomic characterization uncovers novel biology.</title>
        <authorList>
            <person name="Wiegand S."/>
            <person name="Jogler M."/>
            <person name="Boedeker C."/>
            <person name="Pinto D."/>
            <person name="Vollmers J."/>
            <person name="Rivas-Marin E."/>
            <person name="Kohn T."/>
            <person name="Peeters S.H."/>
            <person name="Heuer A."/>
            <person name="Rast P."/>
            <person name="Oberbeckmann S."/>
            <person name="Bunk B."/>
            <person name="Jeske O."/>
            <person name="Meyerdierks A."/>
            <person name="Storesund J.E."/>
            <person name="Kallscheuer N."/>
            <person name="Luecker S."/>
            <person name="Lage O.M."/>
            <person name="Pohl T."/>
            <person name="Merkel B.J."/>
            <person name="Hornburger P."/>
            <person name="Mueller R.-W."/>
            <person name="Bruemmer F."/>
            <person name="Labrenz M."/>
            <person name="Spormann A.M."/>
            <person name="Op den Camp H."/>
            <person name="Overmann J."/>
            <person name="Amann R."/>
            <person name="Jetten M.S.M."/>
            <person name="Mascher T."/>
            <person name="Medema M.H."/>
            <person name="Devos D.P."/>
            <person name="Kaster A.-K."/>
            <person name="Ovreas L."/>
            <person name="Rohde M."/>
            <person name="Galperin M.Y."/>
            <person name="Jogler C."/>
        </authorList>
    </citation>
    <scope>NUCLEOTIDE SEQUENCE [LARGE SCALE GENOMIC DNA]</scope>
    <source>
        <strain evidence="24 25">Mal48</strain>
    </source>
</reference>
<feature type="domain" description="Phosphotransferase system enzyme I N-terminal" evidence="23">
    <location>
        <begin position="5"/>
        <end position="128"/>
    </location>
</feature>
<feature type="binding site" evidence="19">
    <location>
        <begin position="458"/>
        <end position="459"/>
    </location>
    <ligand>
        <name>phosphoenolpyruvate</name>
        <dbReference type="ChEBI" id="CHEBI:58702"/>
    </ligand>
</feature>
<comment type="catalytic activity">
    <reaction evidence="1 17">
        <text>L-histidyl-[protein] + phosphoenolpyruvate = N(pros)-phospho-L-histidyl-[protein] + pyruvate</text>
        <dbReference type="Rhea" id="RHEA:23880"/>
        <dbReference type="Rhea" id="RHEA-COMP:9745"/>
        <dbReference type="Rhea" id="RHEA-COMP:9746"/>
        <dbReference type="ChEBI" id="CHEBI:15361"/>
        <dbReference type="ChEBI" id="CHEBI:29979"/>
        <dbReference type="ChEBI" id="CHEBI:58702"/>
        <dbReference type="ChEBI" id="CHEBI:64837"/>
        <dbReference type="EC" id="2.7.3.9"/>
    </reaction>
</comment>
<evidence type="ECO:0000256" key="19">
    <source>
        <dbReference type="PIRSR" id="PIRSR000732-2"/>
    </source>
</evidence>
<feature type="binding site" evidence="20">
    <location>
        <position position="435"/>
    </location>
    <ligand>
        <name>Mg(2+)</name>
        <dbReference type="ChEBI" id="CHEBI:18420"/>
    </ligand>
</feature>
<evidence type="ECO:0000256" key="11">
    <source>
        <dbReference type="ARBA" id="ARBA00022679"/>
    </source>
</evidence>
<gene>
    <name evidence="24" type="primary">ptsI</name>
    <name evidence="24" type="ORF">Mal48_33060</name>
</gene>
<dbReference type="GO" id="GO:0008965">
    <property type="term" value="F:phosphoenolpyruvate-protein phosphotransferase activity"/>
    <property type="evidence" value="ECO:0007669"/>
    <property type="project" value="UniProtKB-EC"/>
</dbReference>
<evidence type="ECO:0000256" key="18">
    <source>
        <dbReference type="PIRSR" id="PIRSR000732-1"/>
    </source>
</evidence>
<proteinExistence type="inferred from homology"/>
<evidence type="ECO:0000256" key="20">
    <source>
        <dbReference type="PIRSR" id="PIRSR000732-3"/>
    </source>
</evidence>
<keyword evidence="8 17" id="KW-0813">Transport</keyword>
<dbReference type="Pfam" id="PF05524">
    <property type="entry name" value="PEP-utilisers_N"/>
    <property type="match status" value="1"/>
</dbReference>
<evidence type="ECO:0000259" key="21">
    <source>
        <dbReference type="Pfam" id="PF00391"/>
    </source>
</evidence>
<evidence type="ECO:0000256" key="13">
    <source>
        <dbReference type="ARBA" id="ARBA00022723"/>
    </source>
</evidence>
<dbReference type="PROSITE" id="PS00742">
    <property type="entry name" value="PEP_ENZYMES_2"/>
    <property type="match status" value="1"/>
</dbReference>
<dbReference type="InterPro" id="IPR036618">
    <property type="entry name" value="PtsI_HPr-bd_sf"/>
</dbReference>
<dbReference type="SUPFAM" id="SSF52009">
    <property type="entry name" value="Phosphohistidine domain"/>
    <property type="match status" value="1"/>
</dbReference>
<dbReference type="InterPro" id="IPR024692">
    <property type="entry name" value="PTS_EI"/>
</dbReference>
<dbReference type="EC" id="2.7.3.9" evidence="6 17"/>
<evidence type="ECO:0000256" key="1">
    <source>
        <dbReference type="ARBA" id="ARBA00000683"/>
    </source>
</evidence>
<evidence type="ECO:0000256" key="12">
    <source>
        <dbReference type="ARBA" id="ARBA00022683"/>
    </source>
</evidence>
<comment type="cofactor">
    <cofactor evidence="2 17 20">
        <name>Mg(2+)</name>
        <dbReference type="ChEBI" id="CHEBI:18420"/>
    </cofactor>
</comment>
<feature type="binding site" evidence="19">
    <location>
        <position position="469"/>
    </location>
    <ligand>
        <name>phosphoenolpyruvate</name>
        <dbReference type="ChEBI" id="CHEBI:58702"/>
    </ligand>
</feature>
<dbReference type="NCBIfam" id="TIGR01417">
    <property type="entry name" value="PTS_I_fam"/>
    <property type="match status" value="1"/>
</dbReference>
<dbReference type="SUPFAM" id="SSF47831">
    <property type="entry name" value="Enzyme I of the PEP:sugar phosphotransferase system HPr-binding (sub)domain"/>
    <property type="match status" value="1"/>
</dbReference>
<dbReference type="InterPro" id="IPR000121">
    <property type="entry name" value="PEP_util_C"/>
</dbReference>
<feature type="binding site" evidence="19">
    <location>
        <position position="334"/>
    </location>
    <ligand>
        <name>phosphoenolpyruvate</name>
        <dbReference type="ChEBI" id="CHEBI:58702"/>
    </ligand>
</feature>
<dbReference type="PRINTS" id="PR01736">
    <property type="entry name" value="PHPHTRNFRASE"/>
</dbReference>
<evidence type="ECO:0000256" key="8">
    <source>
        <dbReference type="ARBA" id="ARBA00022448"/>
    </source>
</evidence>
<dbReference type="PANTHER" id="PTHR46244:SF3">
    <property type="entry name" value="PHOSPHOENOLPYRUVATE-PROTEIN PHOSPHOTRANSFERASE"/>
    <property type="match status" value="1"/>
</dbReference>
<dbReference type="Pfam" id="PF00391">
    <property type="entry name" value="PEP-utilizers"/>
    <property type="match status" value="1"/>
</dbReference>
<dbReference type="Proteomes" id="UP000315724">
    <property type="component" value="Chromosome"/>
</dbReference>
<comment type="subcellular location">
    <subcellularLocation>
        <location evidence="4 17">Cytoplasm</location>
    </subcellularLocation>
</comment>
<dbReference type="InterPro" id="IPR036637">
    <property type="entry name" value="Phosphohistidine_dom_sf"/>
</dbReference>
<evidence type="ECO:0000256" key="6">
    <source>
        <dbReference type="ARBA" id="ARBA00012232"/>
    </source>
</evidence>
<comment type="similarity">
    <text evidence="5 17">Belongs to the PEP-utilizing enzyme family.</text>
</comment>
<organism evidence="24 25">
    <name type="scientific">Thalassoglobus polymorphus</name>
    <dbReference type="NCBI Taxonomy" id="2527994"/>
    <lineage>
        <taxon>Bacteria</taxon>
        <taxon>Pseudomonadati</taxon>
        <taxon>Planctomycetota</taxon>
        <taxon>Planctomycetia</taxon>
        <taxon>Planctomycetales</taxon>
        <taxon>Planctomycetaceae</taxon>
        <taxon>Thalassoglobus</taxon>
    </lineage>
</organism>
<dbReference type="Pfam" id="PF02896">
    <property type="entry name" value="PEP-utilizers_C"/>
    <property type="match status" value="1"/>
</dbReference>